<dbReference type="Proteomes" id="UP001243717">
    <property type="component" value="Unassembled WGS sequence"/>
</dbReference>
<organism evidence="2 3">
    <name type="scientific">Thalassobacterium sedimentorum</name>
    <dbReference type="NCBI Taxonomy" id="3041258"/>
    <lineage>
        <taxon>Bacteria</taxon>
        <taxon>Pseudomonadati</taxon>
        <taxon>Verrucomicrobiota</taxon>
        <taxon>Opitutia</taxon>
        <taxon>Puniceicoccales</taxon>
        <taxon>Coraliomargaritaceae</taxon>
        <taxon>Thalassobacterium</taxon>
    </lineage>
</organism>
<keyword evidence="3" id="KW-1185">Reference proteome</keyword>
<reference evidence="2 3" key="1">
    <citation type="submission" date="2023-04" db="EMBL/GenBank/DDBJ databases">
        <title>A novel bacteria isolated from coastal sediment.</title>
        <authorList>
            <person name="Liu X.-J."/>
            <person name="Du Z.-J."/>
        </authorList>
    </citation>
    <scope>NUCLEOTIDE SEQUENCE [LARGE SCALE GENOMIC DNA]</scope>
    <source>
        <strain evidence="2 3">SDUM461004</strain>
    </source>
</reference>
<sequence>MVQTIETCEDLVAQIDDLGVEATVRAHRKPPLLTRILRDLYDLYHDQDVYLSFLAHYPLIPSDLAEQIASTLDPSKVDIAIGLAGNPRCPQQSLQRLTKHSEVAVRHALAANPNLTPKEFQALVEDENEFVRATLAQNSALPNPLQFILADDRSSAVRIALSDRKNLDTDVAIHLANSDDTLVSAATILSYTLDEEVLQLWADQNKQHQQLLLLKRSQALPAAVHAALRVSPHSFVCRTALKESELSGPEMLYLLESEDTRDRIFLAEQPHLPASIQRLLAQDASPRVRRRLAGNRAIHESIALHIAASNDLNAIRTLTKNPATSDATLRELCQHPDDDIALLVAYRDDLAEEHYDLLINHRESLTVAEHLAYQEIGFSKLSEVVAQQLAKHPAPSIRAFAARAAKLNDSIRSLLIKDPSPQVRLKLASNPSLSEGQLRALQQDPDRKVVFAAEENFAQRIRQQQREQAQADTHESGARYQRSSQVERPRKGALFNKIANFFND</sequence>
<dbReference type="SUPFAM" id="SSF48371">
    <property type="entry name" value="ARM repeat"/>
    <property type="match status" value="2"/>
</dbReference>
<dbReference type="InterPro" id="IPR011989">
    <property type="entry name" value="ARM-like"/>
</dbReference>
<feature type="region of interest" description="Disordered" evidence="1">
    <location>
        <begin position="463"/>
        <end position="489"/>
    </location>
</feature>
<evidence type="ECO:0008006" key="4">
    <source>
        <dbReference type="Google" id="ProtNLM"/>
    </source>
</evidence>
<dbReference type="EMBL" id="JARXIC010000010">
    <property type="protein sequence ID" value="MDQ8194388.1"/>
    <property type="molecule type" value="Genomic_DNA"/>
</dbReference>
<protein>
    <recommendedName>
        <fullName evidence="4">DUF2336 domain-containing protein</fullName>
    </recommendedName>
</protein>
<dbReference type="RefSeq" id="WP_308984863.1">
    <property type="nucleotide sequence ID" value="NZ_JARXIC010000010.1"/>
</dbReference>
<gene>
    <name evidence="2" type="ORF">QEH59_08120</name>
</gene>
<evidence type="ECO:0000256" key="1">
    <source>
        <dbReference type="SAM" id="MobiDB-lite"/>
    </source>
</evidence>
<dbReference type="InterPro" id="IPR016024">
    <property type="entry name" value="ARM-type_fold"/>
</dbReference>
<comment type="caution">
    <text evidence="2">The sequence shown here is derived from an EMBL/GenBank/DDBJ whole genome shotgun (WGS) entry which is preliminary data.</text>
</comment>
<evidence type="ECO:0000313" key="3">
    <source>
        <dbReference type="Proteomes" id="UP001243717"/>
    </source>
</evidence>
<name>A0ABU1AJP9_9BACT</name>
<accession>A0ABU1AJP9</accession>
<proteinExistence type="predicted"/>
<dbReference type="Gene3D" id="1.25.10.10">
    <property type="entry name" value="Leucine-rich Repeat Variant"/>
    <property type="match status" value="1"/>
</dbReference>
<evidence type="ECO:0000313" key="2">
    <source>
        <dbReference type="EMBL" id="MDQ8194388.1"/>
    </source>
</evidence>